<dbReference type="NCBIfam" id="TIGR00040">
    <property type="entry name" value="yfcE"/>
    <property type="match status" value="1"/>
</dbReference>
<dbReference type="CDD" id="cd00841">
    <property type="entry name" value="MPP_YfcE"/>
    <property type="match status" value="1"/>
</dbReference>
<dbReference type="Proteomes" id="UP000199695">
    <property type="component" value="Unassembled WGS sequence"/>
</dbReference>
<evidence type="ECO:0000256" key="2">
    <source>
        <dbReference type="RuleBase" id="RU362039"/>
    </source>
</evidence>
<dbReference type="InterPro" id="IPR029052">
    <property type="entry name" value="Metallo-depent_PP-like"/>
</dbReference>
<dbReference type="InterPro" id="IPR041802">
    <property type="entry name" value="MPP_YfcE"/>
</dbReference>
<dbReference type="EC" id="3.1.4.-" evidence="2"/>
<protein>
    <recommendedName>
        <fullName evidence="2">Phosphoesterase</fullName>
        <ecNumber evidence="2">3.1.4.-</ecNumber>
    </recommendedName>
</protein>
<dbReference type="InterPro" id="IPR000979">
    <property type="entry name" value="Phosphodiesterase_MJ0936/Vps29"/>
</dbReference>
<evidence type="ECO:0000313" key="5">
    <source>
        <dbReference type="Proteomes" id="UP000199695"/>
    </source>
</evidence>
<dbReference type="RefSeq" id="WP_089966447.1">
    <property type="nucleotide sequence ID" value="NZ_FOCQ01000004.1"/>
</dbReference>
<keyword evidence="5" id="KW-1185">Reference proteome</keyword>
<dbReference type="Gene3D" id="3.60.21.10">
    <property type="match status" value="1"/>
</dbReference>
<dbReference type="InterPro" id="IPR024654">
    <property type="entry name" value="Calcineurin-like_PHP_lpxH"/>
</dbReference>
<gene>
    <name evidence="4" type="ORF">SAMN05444955_104223</name>
</gene>
<dbReference type="PANTHER" id="PTHR11124">
    <property type="entry name" value="VACUOLAR SORTING PROTEIN VPS29"/>
    <property type="match status" value="1"/>
</dbReference>
<dbReference type="AlphaFoldDB" id="A0A1H8D080"/>
<sequence length="166" mass="18478">MKVLIVSDSHGKGKLLAQIVQRVSADHVIHCGDFCTDRKELPSGSLTVVRGNCDWERVPEEQTWESHGLRFFVAHGHQYRVKTTPLPIRYRAEEAGARVACFGHSHFPFCEQSGGVLLINPGSIAYPRGFSVPTYACLELLGKNVRVTYYKTDGQKIHKPGGTFPL</sequence>
<dbReference type="OrthoDB" id="9800565at2"/>
<dbReference type="Pfam" id="PF12850">
    <property type="entry name" value="Metallophos_2"/>
    <property type="match status" value="1"/>
</dbReference>
<dbReference type="SUPFAM" id="SSF56300">
    <property type="entry name" value="Metallo-dependent phosphatases"/>
    <property type="match status" value="1"/>
</dbReference>
<organism evidence="4 5">
    <name type="scientific">Lihuaxuella thermophila</name>
    <dbReference type="NCBI Taxonomy" id="1173111"/>
    <lineage>
        <taxon>Bacteria</taxon>
        <taxon>Bacillati</taxon>
        <taxon>Bacillota</taxon>
        <taxon>Bacilli</taxon>
        <taxon>Bacillales</taxon>
        <taxon>Thermoactinomycetaceae</taxon>
        <taxon>Lihuaxuella</taxon>
    </lineage>
</organism>
<evidence type="ECO:0000256" key="1">
    <source>
        <dbReference type="ARBA" id="ARBA00008950"/>
    </source>
</evidence>
<accession>A0A1H8D080</accession>
<feature type="domain" description="Calcineurin-like phosphoesterase" evidence="3">
    <location>
        <begin position="1"/>
        <end position="140"/>
    </location>
</feature>
<proteinExistence type="inferred from homology"/>
<dbReference type="STRING" id="1173111.SAMN05444955_104223"/>
<evidence type="ECO:0000259" key="3">
    <source>
        <dbReference type="Pfam" id="PF12850"/>
    </source>
</evidence>
<dbReference type="GO" id="GO:0016787">
    <property type="term" value="F:hydrolase activity"/>
    <property type="evidence" value="ECO:0007669"/>
    <property type="project" value="UniProtKB-UniRule"/>
</dbReference>
<dbReference type="EMBL" id="FOCQ01000004">
    <property type="protein sequence ID" value="SEN00733.1"/>
    <property type="molecule type" value="Genomic_DNA"/>
</dbReference>
<keyword evidence="2" id="KW-0479">Metal-binding</keyword>
<name>A0A1H8D080_9BACL</name>
<dbReference type="GO" id="GO:0046872">
    <property type="term" value="F:metal ion binding"/>
    <property type="evidence" value="ECO:0007669"/>
    <property type="project" value="UniProtKB-KW"/>
</dbReference>
<evidence type="ECO:0000313" key="4">
    <source>
        <dbReference type="EMBL" id="SEN00733.1"/>
    </source>
</evidence>
<comment type="cofactor">
    <cofactor evidence="2">
        <name>a divalent metal cation</name>
        <dbReference type="ChEBI" id="CHEBI:60240"/>
    </cofactor>
</comment>
<comment type="similarity">
    <text evidence="1 2">Belongs to the metallophosphoesterase superfamily. YfcE family.</text>
</comment>
<reference evidence="4 5" key="1">
    <citation type="submission" date="2016-10" db="EMBL/GenBank/DDBJ databases">
        <authorList>
            <person name="de Groot N.N."/>
        </authorList>
    </citation>
    <scope>NUCLEOTIDE SEQUENCE [LARGE SCALE GENOMIC DNA]</scope>
    <source>
        <strain evidence="4 5">DSM 46701</strain>
    </source>
</reference>